<reference evidence="1 2" key="1">
    <citation type="journal article" date="2017" name="Plant Biotechnol. J.">
        <title>A comprehensive draft genome sequence for lupin (Lupinus angustifolius), an emerging health food: insights into plant-microbe interactions and legume evolution.</title>
        <authorList>
            <person name="Hane J.K."/>
            <person name="Ming Y."/>
            <person name="Kamphuis L.G."/>
            <person name="Nelson M.N."/>
            <person name="Garg G."/>
            <person name="Atkins C.A."/>
            <person name="Bayer P.E."/>
            <person name="Bravo A."/>
            <person name="Bringans S."/>
            <person name="Cannon S."/>
            <person name="Edwards D."/>
            <person name="Foley R."/>
            <person name="Gao L.L."/>
            <person name="Harrison M.J."/>
            <person name="Huang W."/>
            <person name="Hurgobin B."/>
            <person name="Li S."/>
            <person name="Liu C.W."/>
            <person name="McGrath A."/>
            <person name="Morahan G."/>
            <person name="Murray J."/>
            <person name="Weller J."/>
            <person name="Jian J."/>
            <person name="Singh K.B."/>
        </authorList>
    </citation>
    <scope>NUCLEOTIDE SEQUENCE [LARGE SCALE GENOMIC DNA]</scope>
    <source>
        <strain evidence="2">cv. Tanjil</strain>
        <tissue evidence="1">Whole plant</tissue>
    </source>
</reference>
<gene>
    <name evidence="1" type="ORF">TanjilG_05179</name>
</gene>
<proteinExistence type="predicted"/>
<dbReference type="Proteomes" id="UP000188354">
    <property type="component" value="Unassembled WGS sequence"/>
</dbReference>
<dbReference type="EMBL" id="MLAU01027496">
    <property type="protein sequence ID" value="OIW21509.1"/>
    <property type="molecule type" value="Genomic_DNA"/>
</dbReference>
<dbReference type="AlphaFoldDB" id="A0A394DFI6"/>
<evidence type="ECO:0000313" key="2">
    <source>
        <dbReference type="Proteomes" id="UP000188354"/>
    </source>
</evidence>
<keyword evidence="2" id="KW-1185">Reference proteome</keyword>
<evidence type="ECO:0000313" key="1">
    <source>
        <dbReference type="EMBL" id="OIW21509.1"/>
    </source>
</evidence>
<protein>
    <submittedName>
        <fullName evidence="1">Uncharacterized protein</fullName>
    </submittedName>
</protein>
<dbReference type="Gramene" id="OIW21509">
    <property type="protein sequence ID" value="OIW21509"/>
    <property type="gene ID" value="TanjilG_05179"/>
</dbReference>
<comment type="caution">
    <text evidence="1">The sequence shown here is derived from an EMBL/GenBank/DDBJ whole genome shotgun (WGS) entry which is preliminary data.</text>
</comment>
<name>A0A394DFI6_LUPAN</name>
<sequence length="106" mass="12465">MKVKNMNEEACKHLECLWEEAHLFGFNLTWLEPYIQSALNVKAYLEKVEKVKNLKESVIDLEIELRKLGTKLVVAKVVFETERRDSEEVENGFKERNINTEMDYGT</sequence>
<accession>A0A394DFI6</accession>
<organism evidence="1 2">
    <name type="scientific">Lupinus angustifolius</name>
    <name type="common">Narrow-leaved blue lupine</name>
    <dbReference type="NCBI Taxonomy" id="3871"/>
    <lineage>
        <taxon>Eukaryota</taxon>
        <taxon>Viridiplantae</taxon>
        <taxon>Streptophyta</taxon>
        <taxon>Embryophyta</taxon>
        <taxon>Tracheophyta</taxon>
        <taxon>Spermatophyta</taxon>
        <taxon>Magnoliopsida</taxon>
        <taxon>eudicotyledons</taxon>
        <taxon>Gunneridae</taxon>
        <taxon>Pentapetalae</taxon>
        <taxon>rosids</taxon>
        <taxon>fabids</taxon>
        <taxon>Fabales</taxon>
        <taxon>Fabaceae</taxon>
        <taxon>Papilionoideae</taxon>
        <taxon>50 kb inversion clade</taxon>
        <taxon>genistoids sensu lato</taxon>
        <taxon>core genistoids</taxon>
        <taxon>Genisteae</taxon>
        <taxon>Lupinus</taxon>
    </lineage>
</organism>